<dbReference type="Pfam" id="PF03372">
    <property type="entry name" value="Exo_endo_phos"/>
    <property type="match status" value="1"/>
</dbReference>
<feature type="non-terminal residue" evidence="3">
    <location>
        <position position="1"/>
    </location>
</feature>
<feature type="compositionally biased region" description="Basic and acidic residues" evidence="1">
    <location>
        <begin position="46"/>
        <end position="57"/>
    </location>
</feature>
<comment type="caution">
    <text evidence="3">The sequence shown here is derived from an EMBL/GenBank/DDBJ whole genome shotgun (WGS) entry which is preliminary data.</text>
</comment>
<feature type="region of interest" description="Disordered" evidence="1">
    <location>
        <begin position="1"/>
        <end position="62"/>
    </location>
</feature>
<feature type="compositionally biased region" description="Basic and acidic residues" evidence="1">
    <location>
        <begin position="1"/>
        <end position="33"/>
    </location>
</feature>
<feature type="domain" description="Endonuclease/exonuclease/phosphatase" evidence="2">
    <location>
        <begin position="122"/>
        <end position="198"/>
    </location>
</feature>
<dbReference type="EMBL" id="CACSLK010027792">
    <property type="protein sequence ID" value="CAA0829953.1"/>
    <property type="molecule type" value="Genomic_DNA"/>
</dbReference>
<dbReference type="GO" id="GO:0003824">
    <property type="term" value="F:catalytic activity"/>
    <property type="evidence" value="ECO:0007669"/>
    <property type="project" value="InterPro"/>
</dbReference>
<dbReference type="Gene3D" id="3.60.10.10">
    <property type="entry name" value="Endonuclease/exonuclease/phosphatase"/>
    <property type="match status" value="1"/>
</dbReference>
<keyword evidence="4" id="KW-1185">Reference proteome</keyword>
<reference evidence="3" key="1">
    <citation type="submission" date="2019-12" db="EMBL/GenBank/DDBJ databases">
        <authorList>
            <person name="Scholes J."/>
        </authorList>
    </citation>
    <scope>NUCLEOTIDE SEQUENCE</scope>
</reference>
<dbReference type="Proteomes" id="UP001153555">
    <property type="component" value="Unassembled WGS sequence"/>
</dbReference>
<feature type="non-terminal residue" evidence="3">
    <location>
        <position position="243"/>
    </location>
</feature>
<feature type="compositionally biased region" description="Low complexity" evidence="1">
    <location>
        <begin position="78"/>
        <end position="88"/>
    </location>
</feature>
<evidence type="ECO:0000256" key="1">
    <source>
        <dbReference type="SAM" id="MobiDB-lite"/>
    </source>
</evidence>
<dbReference type="AlphaFoldDB" id="A0A9N7NHI4"/>
<dbReference type="SUPFAM" id="SSF56219">
    <property type="entry name" value="DNase I-like"/>
    <property type="match status" value="1"/>
</dbReference>
<feature type="region of interest" description="Disordered" evidence="1">
    <location>
        <begin position="78"/>
        <end position="110"/>
    </location>
</feature>
<protein>
    <recommendedName>
        <fullName evidence="2">Endonuclease/exonuclease/phosphatase domain-containing protein</fullName>
    </recommendedName>
</protein>
<name>A0A9N7NHI4_STRHE</name>
<dbReference type="InterPro" id="IPR005135">
    <property type="entry name" value="Endo/exonuclease/phosphatase"/>
</dbReference>
<feature type="compositionally biased region" description="Polar residues" evidence="1">
    <location>
        <begin position="34"/>
        <end position="45"/>
    </location>
</feature>
<evidence type="ECO:0000313" key="4">
    <source>
        <dbReference type="Proteomes" id="UP001153555"/>
    </source>
</evidence>
<accession>A0A9N7NHI4</accession>
<feature type="compositionally biased region" description="Basic and acidic residues" evidence="1">
    <location>
        <begin position="91"/>
        <end position="103"/>
    </location>
</feature>
<gene>
    <name evidence="3" type="ORF">SHERM_02158</name>
</gene>
<organism evidence="3 4">
    <name type="scientific">Striga hermonthica</name>
    <name type="common">Purple witchweed</name>
    <name type="synonym">Buchnera hermonthica</name>
    <dbReference type="NCBI Taxonomy" id="68872"/>
    <lineage>
        <taxon>Eukaryota</taxon>
        <taxon>Viridiplantae</taxon>
        <taxon>Streptophyta</taxon>
        <taxon>Embryophyta</taxon>
        <taxon>Tracheophyta</taxon>
        <taxon>Spermatophyta</taxon>
        <taxon>Magnoliopsida</taxon>
        <taxon>eudicotyledons</taxon>
        <taxon>Gunneridae</taxon>
        <taxon>Pentapetalae</taxon>
        <taxon>asterids</taxon>
        <taxon>lamiids</taxon>
        <taxon>Lamiales</taxon>
        <taxon>Orobanchaceae</taxon>
        <taxon>Buchnereae</taxon>
        <taxon>Striga</taxon>
    </lineage>
</organism>
<evidence type="ECO:0000259" key="2">
    <source>
        <dbReference type="Pfam" id="PF03372"/>
    </source>
</evidence>
<evidence type="ECO:0000313" key="3">
    <source>
        <dbReference type="EMBL" id="CAA0829953.1"/>
    </source>
</evidence>
<sequence length="243" mass="27182">RHITKEVEVVDKNQSKGEQEKEGNGDCNARKEAVTSNAGSSSSPTRDLEVHENPHPDNEDDSFQVVGKYNKIITRSGAATQAAATTGQHSKLRDKPSGRRDGGKVNSTKKGGPTLLLSMIIASWNIRGFNGPLKQDEVVNLIRRNNIDVLGLLETKTDTRRLSLFMDRRLPGWDFCENFDVVDRGRIAILWNPMKVDITMEAALPQVIFANIRCKVSNHSFIASFIYGLHTRGDQKLLWNDLR</sequence>
<dbReference type="InterPro" id="IPR036691">
    <property type="entry name" value="Endo/exonu/phosph_ase_sf"/>
</dbReference>
<dbReference type="OrthoDB" id="913872at2759"/>
<proteinExistence type="predicted"/>